<name>A0AAV8YLT4_9CUCU</name>
<evidence type="ECO:0000256" key="3">
    <source>
        <dbReference type="ARBA" id="ARBA00022771"/>
    </source>
</evidence>
<dbReference type="Proteomes" id="UP001162162">
    <property type="component" value="Unassembled WGS sequence"/>
</dbReference>
<dbReference type="InterPro" id="IPR052035">
    <property type="entry name" value="ZnF_BED_domain_contain"/>
</dbReference>
<sequence>MAYVRKAKKRPYADQVFKFIADFPDLIYDGMIKCKVCQIDLQCWDKGACRRHVNSTRHIKNQNGVTPKTQFMFDLLFVLVTCGVPFLILDRLPFREFWKKYCPDVDLPSRTALRNYVTTVREDVVNRIKCALKNKRLWLCVDETTDCKKNSIVNVIVRVMDPLKPTVPLLLASKRLTECTGQTITWVVLETLAKFQVPPSQVLMLVTDGDTTMRLVGRYLQEQGCRLLHVTCKVHALHLVAERIRKCFPEVDALIASTEKVFLKSPKHLRAFHAQCPGVREPSQSILTRFGTWLEAALYYAQYFQQIKVVVLQFNPAEAAGAKESQTKFRDISIETDLQIVRNNYKGLYGSIEKLQNGALSLVESLQILDEVDTLLHTIDDARNDRVLEEFESVKKDSDFITLKQISDGVSTNPLTEFKECFNYACVTSTDVERSFTKYKHIFRQGEHVSMRQLWKHI</sequence>
<comment type="subcellular location">
    <subcellularLocation>
        <location evidence="1">Nucleus</location>
    </subcellularLocation>
</comment>
<evidence type="ECO:0000256" key="6">
    <source>
        <dbReference type="SAM" id="Phobius"/>
    </source>
</evidence>
<dbReference type="GO" id="GO:0005634">
    <property type="term" value="C:nucleus"/>
    <property type="evidence" value="ECO:0007669"/>
    <property type="project" value="UniProtKB-SubCell"/>
</dbReference>
<dbReference type="GO" id="GO:0008270">
    <property type="term" value="F:zinc ion binding"/>
    <property type="evidence" value="ECO:0007669"/>
    <property type="project" value="UniProtKB-KW"/>
</dbReference>
<evidence type="ECO:0000256" key="1">
    <source>
        <dbReference type="ARBA" id="ARBA00004123"/>
    </source>
</evidence>
<reference evidence="7" key="1">
    <citation type="journal article" date="2023" name="Insect Mol. Biol.">
        <title>Genome sequencing provides insights into the evolution of gene families encoding plant cell wall-degrading enzymes in longhorned beetles.</title>
        <authorList>
            <person name="Shin N.R."/>
            <person name="Okamura Y."/>
            <person name="Kirsch R."/>
            <person name="Pauchet Y."/>
        </authorList>
    </citation>
    <scope>NUCLEOTIDE SEQUENCE</scope>
    <source>
        <strain evidence="7">AMC_N1</strain>
    </source>
</reference>
<keyword evidence="6" id="KW-0472">Membrane</keyword>
<comment type="caution">
    <text evidence="7">The sequence shown here is derived from an EMBL/GenBank/DDBJ whole genome shotgun (WGS) entry which is preliminary data.</text>
</comment>
<evidence type="ECO:0000256" key="2">
    <source>
        <dbReference type="ARBA" id="ARBA00022723"/>
    </source>
</evidence>
<keyword evidence="4" id="KW-0862">Zinc</keyword>
<keyword evidence="5" id="KW-0539">Nucleus</keyword>
<keyword evidence="2" id="KW-0479">Metal-binding</keyword>
<evidence type="ECO:0000313" key="7">
    <source>
        <dbReference type="EMBL" id="KAJ8952199.1"/>
    </source>
</evidence>
<keyword evidence="8" id="KW-1185">Reference proteome</keyword>
<gene>
    <name evidence="7" type="ORF">NQ318_022649</name>
</gene>
<keyword evidence="3" id="KW-0863">Zinc-finger</keyword>
<evidence type="ECO:0000313" key="8">
    <source>
        <dbReference type="Proteomes" id="UP001162162"/>
    </source>
</evidence>
<dbReference type="SUPFAM" id="SSF53098">
    <property type="entry name" value="Ribonuclease H-like"/>
    <property type="match status" value="1"/>
</dbReference>
<evidence type="ECO:0000256" key="4">
    <source>
        <dbReference type="ARBA" id="ARBA00022833"/>
    </source>
</evidence>
<feature type="transmembrane region" description="Helical" evidence="6">
    <location>
        <begin position="71"/>
        <end position="89"/>
    </location>
</feature>
<keyword evidence="6" id="KW-0812">Transmembrane</keyword>
<organism evidence="7 8">
    <name type="scientific">Aromia moschata</name>
    <dbReference type="NCBI Taxonomy" id="1265417"/>
    <lineage>
        <taxon>Eukaryota</taxon>
        <taxon>Metazoa</taxon>
        <taxon>Ecdysozoa</taxon>
        <taxon>Arthropoda</taxon>
        <taxon>Hexapoda</taxon>
        <taxon>Insecta</taxon>
        <taxon>Pterygota</taxon>
        <taxon>Neoptera</taxon>
        <taxon>Endopterygota</taxon>
        <taxon>Coleoptera</taxon>
        <taxon>Polyphaga</taxon>
        <taxon>Cucujiformia</taxon>
        <taxon>Chrysomeloidea</taxon>
        <taxon>Cerambycidae</taxon>
        <taxon>Cerambycinae</taxon>
        <taxon>Callichromatini</taxon>
        <taxon>Aromia</taxon>
    </lineage>
</organism>
<evidence type="ECO:0008006" key="9">
    <source>
        <dbReference type="Google" id="ProtNLM"/>
    </source>
</evidence>
<dbReference type="PANTHER" id="PTHR46481">
    <property type="entry name" value="ZINC FINGER BED DOMAIN-CONTAINING PROTEIN 4"/>
    <property type="match status" value="1"/>
</dbReference>
<dbReference type="EMBL" id="JAPWTK010000072">
    <property type="protein sequence ID" value="KAJ8952199.1"/>
    <property type="molecule type" value="Genomic_DNA"/>
</dbReference>
<keyword evidence="6" id="KW-1133">Transmembrane helix</keyword>
<dbReference type="AlphaFoldDB" id="A0AAV8YLT4"/>
<protein>
    <recommendedName>
        <fullName evidence="9">Transposase</fullName>
    </recommendedName>
</protein>
<proteinExistence type="predicted"/>
<dbReference type="InterPro" id="IPR012337">
    <property type="entry name" value="RNaseH-like_sf"/>
</dbReference>
<dbReference type="PANTHER" id="PTHR46481:SF10">
    <property type="entry name" value="ZINC FINGER BED DOMAIN-CONTAINING PROTEIN 39"/>
    <property type="match status" value="1"/>
</dbReference>
<evidence type="ECO:0000256" key="5">
    <source>
        <dbReference type="ARBA" id="ARBA00023242"/>
    </source>
</evidence>
<accession>A0AAV8YLT4</accession>